<protein>
    <recommendedName>
        <fullName evidence="3">Extracellular solute-binding protein</fullName>
    </recommendedName>
</protein>
<evidence type="ECO:0000313" key="1">
    <source>
        <dbReference type="EMBL" id="GGD71163.1"/>
    </source>
</evidence>
<comment type="caution">
    <text evidence="1">The sequence shown here is derived from an EMBL/GenBank/DDBJ whole genome shotgun (WGS) entry which is preliminary data.</text>
</comment>
<evidence type="ECO:0000313" key="2">
    <source>
        <dbReference type="Proteomes" id="UP000612456"/>
    </source>
</evidence>
<keyword evidence="2" id="KW-1185">Reference proteome</keyword>
<dbReference type="PANTHER" id="PTHR43649:SF12">
    <property type="entry name" value="DIACETYLCHITOBIOSE BINDING PROTEIN DASA"/>
    <property type="match status" value="1"/>
</dbReference>
<dbReference type="InterPro" id="IPR050490">
    <property type="entry name" value="Bact_solute-bd_prot1"/>
</dbReference>
<dbReference type="Pfam" id="PF13416">
    <property type="entry name" value="SBP_bac_8"/>
    <property type="match status" value="1"/>
</dbReference>
<sequence length="417" mass="46671">MLLLGICTICAALLVPMLGKTGTSKTVSGGLPSEQQPLTIDNGSEDVATIRIAVSMNEEEFDYWQTGNEQFEARFPQIKVAWTNFPEPDAYAKWKDTAHSGEPFDILLLDSNRVREFAVQGYLLPADDIFTGDSLADQLEALTDLLKWNGSMWGVPLDCDPMLVIWQNELLKQAGLSEPPERWTSFVKGFATLQAASPAVGPVNLELSDPRQVVAWLGLFKPNAQTAANLQPLNNEMKDQLLFLDMFSKTLTEEGRVKGDSAAAKFQSGKLLSAVMPWSEYRTMILSGKGDFSVARHSPLSWTGGRSFALSAQSLWPEQARLWMNEMVIKGSNLDRYEKFGMLPVRKSVYGVEFESDNLESKPPYWVLGLFKNKAFMPDPAWSGRWEKWNSLWNAAAQQPAQELDMERIIRDWNGSS</sequence>
<dbReference type="AlphaFoldDB" id="A0A916Z154"/>
<name>A0A916Z154_9BACL</name>
<evidence type="ECO:0008006" key="3">
    <source>
        <dbReference type="Google" id="ProtNLM"/>
    </source>
</evidence>
<proteinExistence type="predicted"/>
<accession>A0A916Z154</accession>
<organism evidence="1 2">
    <name type="scientific">Paenibacillus nasutitermitis</name>
    <dbReference type="NCBI Taxonomy" id="1652958"/>
    <lineage>
        <taxon>Bacteria</taxon>
        <taxon>Bacillati</taxon>
        <taxon>Bacillota</taxon>
        <taxon>Bacilli</taxon>
        <taxon>Bacillales</taxon>
        <taxon>Paenibacillaceae</taxon>
        <taxon>Paenibacillus</taxon>
    </lineage>
</organism>
<dbReference type="EMBL" id="BMHP01000002">
    <property type="protein sequence ID" value="GGD71163.1"/>
    <property type="molecule type" value="Genomic_DNA"/>
</dbReference>
<gene>
    <name evidence="1" type="ORF">GCM10010911_31310</name>
</gene>
<dbReference type="Proteomes" id="UP000612456">
    <property type="component" value="Unassembled WGS sequence"/>
</dbReference>
<reference evidence="1" key="2">
    <citation type="submission" date="2020-09" db="EMBL/GenBank/DDBJ databases">
        <authorList>
            <person name="Sun Q."/>
            <person name="Zhou Y."/>
        </authorList>
    </citation>
    <scope>NUCLEOTIDE SEQUENCE</scope>
    <source>
        <strain evidence="1">CGMCC 1.15178</strain>
    </source>
</reference>
<dbReference type="PANTHER" id="PTHR43649">
    <property type="entry name" value="ARABINOSE-BINDING PROTEIN-RELATED"/>
    <property type="match status" value="1"/>
</dbReference>
<dbReference type="Gene3D" id="3.40.190.10">
    <property type="entry name" value="Periplasmic binding protein-like II"/>
    <property type="match status" value="1"/>
</dbReference>
<dbReference type="SUPFAM" id="SSF53850">
    <property type="entry name" value="Periplasmic binding protein-like II"/>
    <property type="match status" value="1"/>
</dbReference>
<reference evidence="1" key="1">
    <citation type="journal article" date="2014" name="Int. J. Syst. Evol. Microbiol.">
        <title>Complete genome sequence of Corynebacterium casei LMG S-19264T (=DSM 44701T), isolated from a smear-ripened cheese.</title>
        <authorList>
            <consortium name="US DOE Joint Genome Institute (JGI-PGF)"/>
            <person name="Walter F."/>
            <person name="Albersmeier A."/>
            <person name="Kalinowski J."/>
            <person name="Ruckert C."/>
        </authorList>
    </citation>
    <scope>NUCLEOTIDE SEQUENCE</scope>
    <source>
        <strain evidence="1">CGMCC 1.15178</strain>
    </source>
</reference>
<dbReference type="InterPro" id="IPR006059">
    <property type="entry name" value="SBP"/>
</dbReference>